<evidence type="ECO:0000313" key="3">
    <source>
        <dbReference type="EMBL" id="RFA26460.1"/>
    </source>
</evidence>
<dbReference type="OrthoDB" id="63962at2"/>
<evidence type="ECO:0000259" key="2">
    <source>
        <dbReference type="Pfam" id="PF12697"/>
    </source>
</evidence>
<dbReference type="RefSeq" id="WP_116418915.1">
    <property type="nucleotide sequence ID" value="NZ_NBXC01000019.1"/>
</dbReference>
<feature type="region of interest" description="Disordered" evidence="1">
    <location>
        <begin position="436"/>
        <end position="473"/>
    </location>
</feature>
<evidence type="ECO:0000256" key="1">
    <source>
        <dbReference type="SAM" id="MobiDB-lite"/>
    </source>
</evidence>
<dbReference type="InterPro" id="IPR000073">
    <property type="entry name" value="AB_hydrolase_1"/>
</dbReference>
<evidence type="ECO:0000313" key="4">
    <source>
        <dbReference type="Proteomes" id="UP000257080"/>
    </source>
</evidence>
<dbReference type="EMBL" id="NBXE01000024">
    <property type="protein sequence ID" value="RFA26460.1"/>
    <property type="molecule type" value="Genomic_DNA"/>
</dbReference>
<proteinExistence type="predicted"/>
<gene>
    <name evidence="3" type="ORF">B7R25_10550</name>
</gene>
<feature type="domain" description="AB hydrolase-1" evidence="2">
    <location>
        <begin position="5"/>
        <end position="242"/>
    </location>
</feature>
<organism evidence="3 4">
    <name type="scientific">Subtercola boreus</name>
    <dbReference type="NCBI Taxonomy" id="120213"/>
    <lineage>
        <taxon>Bacteria</taxon>
        <taxon>Bacillati</taxon>
        <taxon>Actinomycetota</taxon>
        <taxon>Actinomycetes</taxon>
        <taxon>Micrococcales</taxon>
        <taxon>Microbacteriaceae</taxon>
        <taxon>Subtercola</taxon>
    </lineage>
</organism>
<name>A0A3E0WA99_9MICO</name>
<dbReference type="PANTHER" id="PTHR43798">
    <property type="entry name" value="MONOACYLGLYCEROL LIPASE"/>
    <property type="match status" value="1"/>
</dbReference>
<reference evidence="3 4" key="1">
    <citation type="submission" date="2017-04" db="EMBL/GenBank/DDBJ databases">
        <title>Comparative genome analysis of Subtercola boreus.</title>
        <authorList>
            <person name="Cho Y.-J."/>
            <person name="Cho A."/>
            <person name="Kim O.-S."/>
            <person name="Lee J.-I."/>
        </authorList>
    </citation>
    <scope>NUCLEOTIDE SEQUENCE [LARGE SCALE GENOMIC DNA]</scope>
    <source>
        <strain evidence="3 4">P28004</strain>
    </source>
</reference>
<dbReference type="AlphaFoldDB" id="A0A3E0WA99"/>
<sequence>MTGTIFFLPGLGLGAEAAAPLAAALGDRFRVVGIDLPGQGEAPDAADGSVGALAGAALEAIEAESDGGPWLLVAHSMGGKVAALVISRVLGGQANVFGLAGAVLLAPSPPTPEPMDDGKRAQMLSWADDGPLSEADARAFVDQNVAAPLGDSDQRNAVGLVRRTSALSWRRWLSEGSREDVSATVGTIDLPVVVLAGEEDVDLGASAQPGLLGRVYPRARFVSLPDTVHLLPYERAREVAAAVVELWESTVSVSPAVPPHWGRVVASDRTPVEARALLARRAIADDVHYEPRALSAAQLTTLGALADRVVPQPEGRRIDLAARVDAELASGSGDGWRPAGLPDDASAYRLGLDALAAVWPAGEAEQNALVARIVDGESIEGAPWSDDLLRLWFEDARNDLVRNWLAHPASLARVGYDGFATSGPGAGPAGYVELAAGTRDPWEPDDLGALASGHDDPKTDTDPGALTGRENTA</sequence>
<dbReference type="InterPro" id="IPR050266">
    <property type="entry name" value="AB_hydrolase_sf"/>
</dbReference>
<accession>A0A3E0WA99</accession>
<dbReference type="InterPro" id="IPR029058">
    <property type="entry name" value="AB_hydrolase_fold"/>
</dbReference>
<dbReference type="GO" id="GO:0003824">
    <property type="term" value="F:catalytic activity"/>
    <property type="evidence" value="ECO:0007669"/>
    <property type="project" value="UniProtKB-ARBA"/>
</dbReference>
<comment type="caution">
    <text evidence="3">The sequence shown here is derived from an EMBL/GenBank/DDBJ whole genome shotgun (WGS) entry which is preliminary data.</text>
</comment>
<protein>
    <recommendedName>
        <fullName evidence="2">AB hydrolase-1 domain-containing protein</fullName>
    </recommendedName>
</protein>
<dbReference type="SUPFAM" id="SSF53474">
    <property type="entry name" value="alpha/beta-Hydrolases"/>
    <property type="match status" value="1"/>
</dbReference>
<dbReference type="Gene3D" id="3.40.50.1820">
    <property type="entry name" value="alpha/beta hydrolase"/>
    <property type="match status" value="1"/>
</dbReference>
<dbReference type="Pfam" id="PF12697">
    <property type="entry name" value="Abhydrolase_6"/>
    <property type="match status" value="1"/>
</dbReference>
<dbReference type="Proteomes" id="UP000257080">
    <property type="component" value="Unassembled WGS sequence"/>
</dbReference>